<feature type="non-terminal residue" evidence="1">
    <location>
        <position position="57"/>
    </location>
</feature>
<sequence length="57" mass="6723">MHLPWDKDLLELAMVAMDMPMVAADREMETIVENVIHHDHCVFPYHDHRSHCFGHRG</sequence>
<evidence type="ECO:0000313" key="1">
    <source>
        <dbReference type="EMBL" id="MCI92811.1"/>
    </source>
</evidence>
<comment type="caution">
    <text evidence="1">The sequence shown here is derived from an EMBL/GenBank/DDBJ whole genome shotgun (WGS) entry which is preliminary data.</text>
</comment>
<organism evidence="1 2">
    <name type="scientific">Trifolium medium</name>
    <dbReference type="NCBI Taxonomy" id="97028"/>
    <lineage>
        <taxon>Eukaryota</taxon>
        <taxon>Viridiplantae</taxon>
        <taxon>Streptophyta</taxon>
        <taxon>Embryophyta</taxon>
        <taxon>Tracheophyta</taxon>
        <taxon>Spermatophyta</taxon>
        <taxon>Magnoliopsida</taxon>
        <taxon>eudicotyledons</taxon>
        <taxon>Gunneridae</taxon>
        <taxon>Pentapetalae</taxon>
        <taxon>rosids</taxon>
        <taxon>fabids</taxon>
        <taxon>Fabales</taxon>
        <taxon>Fabaceae</taxon>
        <taxon>Papilionoideae</taxon>
        <taxon>50 kb inversion clade</taxon>
        <taxon>NPAAA clade</taxon>
        <taxon>Hologalegina</taxon>
        <taxon>IRL clade</taxon>
        <taxon>Trifolieae</taxon>
        <taxon>Trifolium</taxon>
    </lineage>
</organism>
<proteinExistence type="predicted"/>
<dbReference type="EMBL" id="LXQA011311010">
    <property type="protein sequence ID" value="MCI92811.1"/>
    <property type="molecule type" value="Genomic_DNA"/>
</dbReference>
<evidence type="ECO:0000313" key="2">
    <source>
        <dbReference type="Proteomes" id="UP000265520"/>
    </source>
</evidence>
<accession>A0A392W0P7</accession>
<protein>
    <submittedName>
        <fullName evidence="1">Uncharacterized protein</fullName>
    </submittedName>
</protein>
<reference evidence="1 2" key="1">
    <citation type="journal article" date="2018" name="Front. Plant Sci.">
        <title>Red Clover (Trifolium pratense) and Zigzag Clover (T. medium) - A Picture of Genomic Similarities and Differences.</title>
        <authorList>
            <person name="Dluhosova J."/>
            <person name="Istvanek J."/>
            <person name="Nedelnik J."/>
            <person name="Repkova J."/>
        </authorList>
    </citation>
    <scope>NUCLEOTIDE SEQUENCE [LARGE SCALE GENOMIC DNA]</scope>
    <source>
        <strain evidence="2">cv. 10/8</strain>
        <tissue evidence="1">Leaf</tissue>
    </source>
</reference>
<dbReference type="AlphaFoldDB" id="A0A392W0P7"/>
<dbReference type="Proteomes" id="UP000265520">
    <property type="component" value="Unassembled WGS sequence"/>
</dbReference>
<keyword evidence="2" id="KW-1185">Reference proteome</keyword>
<name>A0A392W0P7_9FABA</name>